<dbReference type="InterPro" id="IPR042099">
    <property type="entry name" value="ANL_N_sf"/>
</dbReference>
<dbReference type="GO" id="GO:0004467">
    <property type="term" value="F:long-chain fatty acid-CoA ligase activity"/>
    <property type="evidence" value="ECO:0007669"/>
    <property type="project" value="UniProtKB-EC"/>
</dbReference>
<keyword evidence="2" id="KW-0276">Fatty acid metabolism</keyword>
<dbReference type="OrthoDB" id="9803968at2"/>
<name>A0A2S9Y458_9BACT</name>
<protein>
    <submittedName>
        <fullName evidence="5">Long-chain-fatty-acid--CoA ligase FadD15</fullName>
        <ecNumber evidence="5">6.2.1.3</ecNumber>
    </submittedName>
</protein>
<dbReference type="PANTHER" id="PTHR43272:SF32">
    <property type="entry name" value="AMP-DEPENDENT SYNTHETASE_LIGASE DOMAIN-CONTAINING PROTEIN"/>
    <property type="match status" value="1"/>
</dbReference>
<dbReference type="InterPro" id="IPR000873">
    <property type="entry name" value="AMP-dep_synth/lig_dom"/>
</dbReference>
<dbReference type="AlphaFoldDB" id="A0A2S9Y458"/>
<dbReference type="Pfam" id="PF00501">
    <property type="entry name" value="AMP-binding"/>
    <property type="match status" value="1"/>
</dbReference>
<feature type="domain" description="AMP-dependent synthetase/ligase" evidence="4">
    <location>
        <begin position="19"/>
        <end position="426"/>
    </location>
</feature>
<dbReference type="EC" id="6.2.1.3" evidence="5"/>
<dbReference type="EMBL" id="PVNL01000119">
    <property type="protein sequence ID" value="PRP99887.1"/>
    <property type="molecule type" value="Genomic_DNA"/>
</dbReference>
<keyword evidence="3" id="KW-0443">Lipid metabolism</keyword>
<evidence type="ECO:0000313" key="5">
    <source>
        <dbReference type="EMBL" id="PRP99887.1"/>
    </source>
</evidence>
<keyword evidence="1 5" id="KW-0436">Ligase</keyword>
<dbReference type="GO" id="GO:0016020">
    <property type="term" value="C:membrane"/>
    <property type="evidence" value="ECO:0007669"/>
    <property type="project" value="TreeGrafter"/>
</dbReference>
<evidence type="ECO:0000256" key="1">
    <source>
        <dbReference type="ARBA" id="ARBA00022598"/>
    </source>
</evidence>
<accession>A0A2S9Y458</accession>
<proteinExistence type="predicted"/>
<dbReference type="Pfam" id="PF23562">
    <property type="entry name" value="AMP-binding_C_3"/>
    <property type="match status" value="1"/>
</dbReference>
<organism evidence="5 6">
    <name type="scientific">Enhygromyxa salina</name>
    <dbReference type="NCBI Taxonomy" id="215803"/>
    <lineage>
        <taxon>Bacteria</taxon>
        <taxon>Pseudomonadati</taxon>
        <taxon>Myxococcota</taxon>
        <taxon>Polyangia</taxon>
        <taxon>Nannocystales</taxon>
        <taxon>Nannocystaceae</taxon>
        <taxon>Enhygromyxa</taxon>
    </lineage>
</organism>
<dbReference type="Proteomes" id="UP000238823">
    <property type="component" value="Unassembled WGS sequence"/>
</dbReference>
<sequence length="597" mass="65246">MSDAAIRDRPPQTVMQLLDTAAESFGSAPALRAKSSSGVWQDTTWTNYRAEVRRAAKGLIALGLEPGKGVSIIGFNCKRWLIGDLGAIHAGGVPVGIYTTNSPAQCQYIAGHSDSNIAIVEDHEQLAKFLEVREELPELKAIVLMRGEHEDAGVHSWAQMLEQGDALADAKLEERIAAQTPDDICTLIYTSGTTGEPKGVMLSHDNVTWTSASAASVLDVEVGAMMISYLPLSHIAEQVVTFFVPMQKGLCTSFAESFEKLGENLGEVRPRVFLGVPRVWEKIQAKMMTAGAQNTGLKKAIAKWARKVGAQAIENRQRGEAPPLAYGIADKLVFSKVRQRLGLDRSIFNITSAAPISKETLDFFASLGVLINEVYGMSECTGPASMSTPNKFRVGWVGWALPGAELKVAEDGELCMRGRNVFKGYYKNPEATAETLDADGWLHSGDIGEKSGDFYRITDRKKDLLITAGGENIAPQMIEGKLKNIAWISQAVVVGDRMPFLSALLTIDEDKFDELIKQTGSTSETLEELTQDPKLQDFIMGSLQLVNAELARVQTIKKIKILPRDLTIEGGEMTPTMKIKRKAINEKYKSEIASFYA</sequence>
<evidence type="ECO:0000256" key="3">
    <source>
        <dbReference type="ARBA" id="ARBA00023098"/>
    </source>
</evidence>
<dbReference type="PANTHER" id="PTHR43272">
    <property type="entry name" value="LONG-CHAIN-FATTY-ACID--COA LIGASE"/>
    <property type="match status" value="1"/>
</dbReference>
<gene>
    <name evidence="5" type="ORF">ENSA7_61040</name>
</gene>
<dbReference type="PROSITE" id="PS00455">
    <property type="entry name" value="AMP_BINDING"/>
    <property type="match status" value="1"/>
</dbReference>
<evidence type="ECO:0000259" key="4">
    <source>
        <dbReference type="Pfam" id="PF00501"/>
    </source>
</evidence>
<dbReference type="InterPro" id="IPR020845">
    <property type="entry name" value="AMP-binding_CS"/>
</dbReference>
<dbReference type="RefSeq" id="WP_106092966.1">
    <property type="nucleotide sequence ID" value="NZ_PVNL01000119.1"/>
</dbReference>
<dbReference type="SUPFAM" id="SSF56801">
    <property type="entry name" value="Acetyl-CoA synthetase-like"/>
    <property type="match status" value="1"/>
</dbReference>
<reference evidence="5 6" key="1">
    <citation type="submission" date="2018-03" db="EMBL/GenBank/DDBJ databases">
        <title>Draft Genome Sequences of the Obligatory Marine Myxobacteria Enhygromyxa salina SWB007.</title>
        <authorList>
            <person name="Poehlein A."/>
            <person name="Moghaddam J.A."/>
            <person name="Harms H."/>
            <person name="Alanjari M."/>
            <person name="Koenig G.M."/>
            <person name="Daniel R."/>
            <person name="Schaeberle T.F."/>
        </authorList>
    </citation>
    <scope>NUCLEOTIDE SEQUENCE [LARGE SCALE GENOMIC DNA]</scope>
    <source>
        <strain evidence="5 6">SWB007</strain>
    </source>
</reference>
<evidence type="ECO:0000256" key="2">
    <source>
        <dbReference type="ARBA" id="ARBA00022832"/>
    </source>
</evidence>
<comment type="caution">
    <text evidence="5">The sequence shown here is derived from an EMBL/GenBank/DDBJ whole genome shotgun (WGS) entry which is preliminary data.</text>
</comment>
<evidence type="ECO:0000313" key="6">
    <source>
        <dbReference type="Proteomes" id="UP000238823"/>
    </source>
</evidence>
<dbReference type="Gene3D" id="3.40.50.12780">
    <property type="entry name" value="N-terminal domain of ligase-like"/>
    <property type="match status" value="1"/>
</dbReference>